<evidence type="ECO:0000313" key="1">
    <source>
        <dbReference type="EMBL" id="QAZ66438.1"/>
    </source>
</evidence>
<dbReference type="OrthoDB" id="6015145at2"/>
<name>A0A4P6HMU7_9BACT</name>
<dbReference type="Proteomes" id="UP000293296">
    <property type="component" value="Chromosome"/>
</dbReference>
<keyword evidence="2" id="KW-1185">Reference proteome</keyword>
<dbReference type="KEGG" id="dcb:C3Y92_03950"/>
<evidence type="ECO:0000313" key="2">
    <source>
        <dbReference type="Proteomes" id="UP000293296"/>
    </source>
</evidence>
<proteinExistence type="predicted"/>
<gene>
    <name evidence="1" type="ORF">C3Y92_03950</name>
</gene>
<sequence length="298" mass="32598">MLKVTVDIFSGCPNPTWIVDNDKSREVLDAVAANPGAVADIGAGFSGLGYRGILVEQLQDHSAPGYDMPSIFKVASGGAVDEANGADLAMRLLATAPSDKADQPSPLDEELKKYIVDRLSALPDLVTPLDAQCITLDDPLMEVVTADVSCQIEFSAFNPNFWNQDPGVLRSNNCYNYATNRKTGTFAQPGRASGRYPTPLTCDGVVGGALSDGAHRRFNCFPDTEKPRYIIAMVIWPGRDYHWYRKHSEGFWGHKPGSTPAKNTDNSQRVILDPEKCDRGAYTQFCGYLYTCKSMRVS</sequence>
<reference evidence="1 2" key="1">
    <citation type="submission" date="2018-02" db="EMBL/GenBank/DDBJ databases">
        <title>Genome sequence of Desulfovibrio carbinolicus DSM 3852.</title>
        <authorList>
            <person name="Wilbanks E."/>
            <person name="Skennerton C.T."/>
            <person name="Orphan V.J."/>
        </authorList>
    </citation>
    <scope>NUCLEOTIDE SEQUENCE [LARGE SCALE GENOMIC DNA]</scope>
    <source>
        <strain evidence="1 2">DSM 3852</strain>
    </source>
</reference>
<organism evidence="1 2">
    <name type="scientific">Solidesulfovibrio carbinolicus</name>
    <dbReference type="NCBI Taxonomy" id="296842"/>
    <lineage>
        <taxon>Bacteria</taxon>
        <taxon>Pseudomonadati</taxon>
        <taxon>Thermodesulfobacteriota</taxon>
        <taxon>Desulfovibrionia</taxon>
        <taxon>Desulfovibrionales</taxon>
        <taxon>Desulfovibrionaceae</taxon>
        <taxon>Solidesulfovibrio</taxon>
    </lineage>
</organism>
<accession>A0A4P6HMU7</accession>
<protein>
    <submittedName>
        <fullName evidence="1">Uncharacterized protein</fullName>
    </submittedName>
</protein>
<dbReference type="AlphaFoldDB" id="A0A4P6HMU7"/>
<dbReference type="RefSeq" id="WP_129349704.1">
    <property type="nucleotide sequence ID" value="NZ_CP026538.1"/>
</dbReference>
<dbReference type="EMBL" id="CP026538">
    <property type="protein sequence ID" value="QAZ66438.1"/>
    <property type="molecule type" value="Genomic_DNA"/>
</dbReference>